<dbReference type="AlphaFoldDB" id="A0A6P8HN49"/>
<feature type="transmembrane region" description="Helical" evidence="7">
    <location>
        <begin position="62"/>
        <end position="89"/>
    </location>
</feature>
<dbReference type="CDD" id="cd00637">
    <property type="entry name" value="7tm_classA_rhodopsin-like"/>
    <property type="match status" value="1"/>
</dbReference>
<evidence type="ECO:0000256" key="2">
    <source>
        <dbReference type="ARBA" id="ARBA00022475"/>
    </source>
</evidence>
<dbReference type="FunCoup" id="A0A6P8HN49">
    <property type="interactions" value="454"/>
</dbReference>
<dbReference type="GO" id="GO:0004930">
    <property type="term" value="F:G protein-coupled receptor activity"/>
    <property type="evidence" value="ECO:0007669"/>
    <property type="project" value="UniProtKB-KW"/>
</dbReference>
<dbReference type="SMART" id="SM01381">
    <property type="entry name" value="7TM_GPCR_Srsx"/>
    <property type="match status" value="1"/>
</dbReference>
<evidence type="ECO:0000256" key="5">
    <source>
        <dbReference type="ARBA" id="ARBA00023136"/>
    </source>
</evidence>
<evidence type="ECO:0000256" key="1">
    <source>
        <dbReference type="ARBA" id="ARBA00004651"/>
    </source>
</evidence>
<dbReference type="Proteomes" id="UP000515163">
    <property type="component" value="Unplaced"/>
</dbReference>
<evidence type="ECO:0000256" key="4">
    <source>
        <dbReference type="ARBA" id="ARBA00022989"/>
    </source>
</evidence>
<keyword evidence="5 7" id="KW-0472">Membrane</keyword>
<name>A0A6P8HN49_ACTTE</name>
<dbReference type="Pfam" id="PF00001">
    <property type="entry name" value="7tm_1"/>
    <property type="match status" value="1"/>
</dbReference>
<comment type="subcellular location">
    <subcellularLocation>
        <location evidence="1">Cell membrane</location>
        <topology evidence="1">Multi-pass membrane protein</topology>
    </subcellularLocation>
</comment>
<dbReference type="PROSITE" id="PS00237">
    <property type="entry name" value="G_PROTEIN_RECEP_F1_1"/>
    <property type="match status" value="1"/>
</dbReference>
<accession>A0A6P8HN49</accession>
<keyword evidence="3 6" id="KW-0812">Transmembrane</keyword>
<dbReference type="KEGG" id="aten:116293788"/>
<dbReference type="InParanoid" id="A0A6P8HN49"/>
<feature type="transmembrane region" description="Helical" evidence="7">
    <location>
        <begin position="168"/>
        <end position="190"/>
    </location>
</feature>
<protein>
    <submittedName>
        <fullName evidence="10">Adenosine receptor A2b-like</fullName>
    </submittedName>
</protein>
<keyword evidence="6" id="KW-0807">Transducer</keyword>
<dbReference type="OrthoDB" id="5964909at2759"/>
<dbReference type="Gene3D" id="1.20.1070.10">
    <property type="entry name" value="Rhodopsin 7-helix transmembrane proteins"/>
    <property type="match status" value="1"/>
</dbReference>
<evidence type="ECO:0000256" key="6">
    <source>
        <dbReference type="RuleBase" id="RU000688"/>
    </source>
</evidence>
<keyword evidence="6" id="KW-0675">Receptor</keyword>
<evidence type="ECO:0000256" key="7">
    <source>
        <dbReference type="SAM" id="Phobius"/>
    </source>
</evidence>
<sequence>MNLPTSTCISIINLESKNIVRSHYLALCACNSILAIPTAVANTLVIVAILTTPYLQTPSYLLLTSLAFSDVAVGFIGQPVFVAAIGLFMDGEAEKYCNVRTVSGAILIVLTMTSVLTVTAISVDRYLAIRLKIRYKVVVTSSRTRILVVFLWIFSFASLLAFPFNIDISVLVLLGGIGLLLCLIVILCSYSMSFRSLTIHCAQIQPTPTGELRANSTTPVIDVLKYKKLFKTMLFILAVIFICYLPMIGVFAILSRPNPNRAAVWGFQTIVCLNSTLNPFIYMTRVRDIRQACMRIVRRIICC</sequence>
<keyword evidence="9" id="KW-1185">Reference proteome</keyword>
<keyword evidence="6" id="KW-0297">G-protein coupled receptor</keyword>
<reference evidence="10" key="1">
    <citation type="submission" date="2025-08" db="UniProtKB">
        <authorList>
            <consortium name="RefSeq"/>
        </authorList>
    </citation>
    <scope>IDENTIFICATION</scope>
    <source>
        <tissue evidence="10">Tentacle</tissue>
    </source>
</reference>
<dbReference type="GO" id="GO:0005886">
    <property type="term" value="C:plasma membrane"/>
    <property type="evidence" value="ECO:0007669"/>
    <property type="project" value="UniProtKB-SubCell"/>
</dbReference>
<dbReference type="PRINTS" id="PR00237">
    <property type="entry name" value="GPCRRHODOPSN"/>
</dbReference>
<dbReference type="InterPro" id="IPR000276">
    <property type="entry name" value="GPCR_Rhodpsn"/>
</dbReference>
<feature type="domain" description="G-protein coupled receptors family 1 profile" evidence="8">
    <location>
        <begin position="41"/>
        <end position="282"/>
    </location>
</feature>
<dbReference type="RefSeq" id="XP_031557121.1">
    <property type="nucleotide sequence ID" value="XM_031701261.1"/>
</dbReference>
<gene>
    <name evidence="10" type="primary">LOC116293788</name>
</gene>
<dbReference type="InterPro" id="IPR017452">
    <property type="entry name" value="GPCR_Rhodpsn_7TM"/>
</dbReference>
<feature type="transmembrane region" description="Helical" evidence="7">
    <location>
        <begin position="101"/>
        <end position="123"/>
    </location>
</feature>
<comment type="similarity">
    <text evidence="6">Belongs to the G-protein coupled receptor 1 family.</text>
</comment>
<keyword evidence="2" id="KW-1003">Cell membrane</keyword>
<dbReference type="PANTHER" id="PTHR22750">
    <property type="entry name" value="G-PROTEIN COUPLED RECEPTOR"/>
    <property type="match status" value="1"/>
</dbReference>
<evidence type="ECO:0000313" key="10">
    <source>
        <dbReference type="RefSeq" id="XP_031557121.1"/>
    </source>
</evidence>
<dbReference type="GeneID" id="116293788"/>
<proteinExistence type="inferred from homology"/>
<feature type="transmembrane region" description="Helical" evidence="7">
    <location>
        <begin position="234"/>
        <end position="256"/>
    </location>
</feature>
<organism evidence="9 10">
    <name type="scientific">Actinia tenebrosa</name>
    <name type="common">Australian red waratah sea anemone</name>
    <dbReference type="NCBI Taxonomy" id="6105"/>
    <lineage>
        <taxon>Eukaryota</taxon>
        <taxon>Metazoa</taxon>
        <taxon>Cnidaria</taxon>
        <taxon>Anthozoa</taxon>
        <taxon>Hexacorallia</taxon>
        <taxon>Actiniaria</taxon>
        <taxon>Actiniidae</taxon>
        <taxon>Actinia</taxon>
    </lineage>
</organism>
<dbReference type="SUPFAM" id="SSF81321">
    <property type="entry name" value="Family A G protein-coupled receptor-like"/>
    <property type="match status" value="1"/>
</dbReference>
<feature type="transmembrane region" description="Helical" evidence="7">
    <location>
        <begin position="262"/>
        <end position="282"/>
    </location>
</feature>
<evidence type="ECO:0000259" key="8">
    <source>
        <dbReference type="PROSITE" id="PS50262"/>
    </source>
</evidence>
<keyword evidence="4 7" id="KW-1133">Transmembrane helix</keyword>
<evidence type="ECO:0000256" key="3">
    <source>
        <dbReference type="ARBA" id="ARBA00022692"/>
    </source>
</evidence>
<dbReference type="PROSITE" id="PS50262">
    <property type="entry name" value="G_PROTEIN_RECEP_F1_2"/>
    <property type="match status" value="1"/>
</dbReference>
<feature type="transmembrane region" description="Helical" evidence="7">
    <location>
        <begin position="24"/>
        <end position="50"/>
    </location>
</feature>
<feature type="transmembrane region" description="Helical" evidence="7">
    <location>
        <begin position="144"/>
        <end position="162"/>
    </location>
</feature>
<evidence type="ECO:0000313" key="9">
    <source>
        <dbReference type="Proteomes" id="UP000515163"/>
    </source>
</evidence>